<feature type="domain" description="Auxiliary Activity family 9 catalytic" evidence="17">
    <location>
        <begin position="20"/>
        <end position="236"/>
    </location>
</feature>
<evidence type="ECO:0000256" key="10">
    <source>
        <dbReference type="ARBA" id="ARBA00023157"/>
    </source>
</evidence>
<comment type="subcellular location">
    <subcellularLocation>
        <location evidence="2">Secreted</location>
    </subcellularLocation>
</comment>
<evidence type="ECO:0000256" key="7">
    <source>
        <dbReference type="ARBA" id="ARBA00023002"/>
    </source>
</evidence>
<evidence type="ECO:0000256" key="13">
    <source>
        <dbReference type="ARBA" id="ARBA00044502"/>
    </source>
</evidence>
<protein>
    <recommendedName>
        <fullName evidence="15">lytic cellulose monooxygenase (C4-dehydrogenating)</fullName>
        <ecNumber evidence="15">1.14.99.56</ecNumber>
    </recommendedName>
</protein>
<dbReference type="Proteomes" id="UP001302602">
    <property type="component" value="Unassembled WGS sequence"/>
</dbReference>
<gene>
    <name evidence="18" type="ORF">N657DRAFT_645865</name>
</gene>
<evidence type="ECO:0000256" key="9">
    <source>
        <dbReference type="ARBA" id="ARBA00023033"/>
    </source>
</evidence>
<dbReference type="GO" id="GO:0046872">
    <property type="term" value="F:metal ion binding"/>
    <property type="evidence" value="ECO:0007669"/>
    <property type="project" value="UniProtKB-KW"/>
</dbReference>
<evidence type="ECO:0000313" key="19">
    <source>
        <dbReference type="Proteomes" id="UP001302602"/>
    </source>
</evidence>
<evidence type="ECO:0000256" key="1">
    <source>
        <dbReference type="ARBA" id="ARBA00001973"/>
    </source>
</evidence>
<keyword evidence="12" id="KW-0624">Polysaccharide degradation</keyword>
<evidence type="ECO:0000256" key="16">
    <source>
        <dbReference type="SAM" id="SignalP"/>
    </source>
</evidence>
<evidence type="ECO:0000256" key="14">
    <source>
        <dbReference type="ARBA" id="ARBA00045077"/>
    </source>
</evidence>
<keyword evidence="4" id="KW-0479">Metal-binding</keyword>
<comment type="cofactor">
    <cofactor evidence="1">
        <name>Cu(2+)</name>
        <dbReference type="ChEBI" id="CHEBI:29036"/>
    </cofactor>
</comment>
<evidence type="ECO:0000313" key="18">
    <source>
        <dbReference type="EMBL" id="KAK4123136.1"/>
    </source>
</evidence>
<feature type="chain" id="PRO_5042848294" description="lytic cellulose monooxygenase (C4-dehydrogenating)" evidence="16">
    <location>
        <begin position="20"/>
        <end position="247"/>
    </location>
</feature>
<evidence type="ECO:0000256" key="2">
    <source>
        <dbReference type="ARBA" id="ARBA00004613"/>
    </source>
</evidence>
<evidence type="ECO:0000256" key="5">
    <source>
        <dbReference type="ARBA" id="ARBA00022729"/>
    </source>
</evidence>
<keyword evidence="11" id="KW-0119">Carbohydrate metabolism</keyword>
<comment type="catalytic activity">
    <reaction evidence="14">
        <text>[(1-&gt;4)-beta-D-glucosyl]n+m + reduced acceptor + O2 = 4-dehydro-beta-D-glucosyl-[(1-&gt;4)-beta-D-glucosyl]n-1 + [(1-&gt;4)-beta-D-glucosyl]m + acceptor + H2O.</text>
        <dbReference type="EC" id="1.14.99.56"/>
    </reaction>
</comment>
<evidence type="ECO:0000256" key="11">
    <source>
        <dbReference type="ARBA" id="ARBA00023277"/>
    </source>
</evidence>
<dbReference type="GO" id="GO:0005576">
    <property type="term" value="C:extracellular region"/>
    <property type="evidence" value="ECO:0007669"/>
    <property type="project" value="UniProtKB-SubCell"/>
</dbReference>
<evidence type="ECO:0000256" key="3">
    <source>
        <dbReference type="ARBA" id="ARBA00022525"/>
    </source>
</evidence>
<dbReference type="GO" id="GO:0004497">
    <property type="term" value="F:monooxygenase activity"/>
    <property type="evidence" value="ECO:0007669"/>
    <property type="project" value="UniProtKB-KW"/>
</dbReference>
<dbReference type="GeneID" id="87829791"/>
<feature type="signal peptide" evidence="16">
    <location>
        <begin position="1"/>
        <end position="19"/>
    </location>
</feature>
<keyword evidence="6" id="KW-0136">Cellulose degradation</keyword>
<dbReference type="Gene3D" id="2.70.50.70">
    <property type="match status" value="1"/>
</dbReference>
<evidence type="ECO:0000256" key="15">
    <source>
        <dbReference type="ARBA" id="ARBA00047174"/>
    </source>
</evidence>
<organism evidence="18 19">
    <name type="scientific">Parathielavia appendiculata</name>
    <dbReference type="NCBI Taxonomy" id="2587402"/>
    <lineage>
        <taxon>Eukaryota</taxon>
        <taxon>Fungi</taxon>
        <taxon>Dikarya</taxon>
        <taxon>Ascomycota</taxon>
        <taxon>Pezizomycotina</taxon>
        <taxon>Sordariomycetes</taxon>
        <taxon>Sordariomycetidae</taxon>
        <taxon>Sordariales</taxon>
        <taxon>Chaetomiaceae</taxon>
        <taxon>Parathielavia</taxon>
    </lineage>
</organism>
<keyword evidence="7" id="KW-0560">Oxidoreductase</keyword>
<dbReference type="CDD" id="cd21175">
    <property type="entry name" value="LPMO_AA9"/>
    <property type="match status" value="1"/>
</dbReference>
<keyword evidence="5 16" id="KW-0732">Signal</keyword>
<dbReference type="RefSeq" id="XP_062646907.1">
    <property type="nucleotide sequence ID" value="XM_062793022.1"/>
</dbReference>
<keyword evidence="8" id="KW-0186">Copper</keyword>
<evidence type="ECO:0000256" key="4">
    <source>
        <dbReference type="ARBA" id="ARBA00022723"/>
    </source>
</evidence>
<dbReference type="Pfam" id="PF03443">
    <property type="entry name" value="AA9"/>
    <property type="match status" value="1"/>
</dbReference>
<evidence type="ECO:0000256" key="6">
    <source>
        <dbReference type="ARBA" id="ARBA00023001"/>
    </source>
</evidence>
<comment type="caution">
    <text evidence="18">The sequence shown here is derived from an EMBL/GenBank/DDBJ whole genome shotgun (WGS) entry which is preliminary data.</text>
</comment>
<evidence type="ECO:0000256" key="8">
    <source>
        <dbReference type="ARBA" id="ARBA00023008"/>
    </source>
</evidence>
<keyword evidence="19" id="KW-1185">Reference proteome</keyword>
<keyword evidence="3" id="KW-0964">Secreted</keyword>
<reference evidence="18" key="2">
    <citation type="submission" date="2023-05" db="EMBL/GenBank/DDBJ databases">
        <authorList>
            <consortium name="Lawrence Berkeley National Laboratory"/>
            <person name="Steindorff A."/>
            <person name="Hensen N."/>
            <person name="Bonometti L."/>
            <person name="Westerberg I."/>
            <person name="Brannstrom I.O."/>
            <person name="Guillou S."/>
            <person name="Cros-Aarteil S."/>
            <person name="Calhoun S."/>
            <person name="Haridas S."/>
            <person name="Kuo A."/>
            <person name="Mondo S."/>
            <person name="Pangilinan J."/>
            <person name="Riley R."/>
            <person name="Labutti K."/>
            <person name="Andreopoulos B."/>
            <person name="Lipzen A."/>
            <person name="Chen C."/>
            <person name="Yanf M."/>
            <person name="Daum C."/>
            <person name="Ng V."/>
            <person name="Clum A."/>
            <person name="Ohm R."/>
            <person name="Martin F."/>
            <person name="Silar P."/>
            <person name="Natvig D."/>
            <person name="Lalanne C."/>
            <person name="Gautier V."/>
            <person name="Ament-Velasquez S.L."/>
            <person name="Kruys A."/>
            <person name="Hutchinson M.I."/>
            <person name="Powell A.J."/>
            <person name="Barry K."/>
            <person name="Miller A.N."/>
            <person name="Grigoriev I.V."/>
            <person name="Debuchy R."/>
            <person name="Gladieux P."/>
            <person name="Thoren M.H."/>
            <person name="Johannesson H."/>
        </authorList>
    </citation>
    <scope>NUCLEOTIDE SEQUENCE</scope>
    <source>
        <strain evidence="18">CBS 731.68</strain>
    </source>
</reference>
<dbReference type="EC" id="1.14.99.56" evidence="15"/>
<keyword evidence="10" id="KW-1015">Disulfide bond</keyword>
<dbReference type="InterPro" id="IPR005103">
    <property type="entry name" value="AA9_LPMO"/>
</dbReference>
<dbReference type="PANTHER" id="PTHR33353:SF34">
    <property type="entry name" value="ENDO-BETA-1,4-GLUCANASE D"/>
    <property type="match status" value="1"/>
</dbReference>
<keyword evidence="9 18" id="KW-0503">Monooxygenase</keyword>
<accession>A0AAN6U0M8</accession>
<reference evidence="18" key="1">
    <citation type="journal article" date="2023" name="Mol. Phylogenet. Evol.">
        <title>Genome-scale phylogeny and comparative genomics of the fungal order Sordariales.</title>
        <authorList>
            <person name="Hensen N."/>
            <person name="Bonometti L."/>
            <person name="Westerberg I."/>
            <person name="Brannstrom I.O."/>
            <person name="Guillou S."/>
            <person name="Cros-Aarteil S."/>
            <person name="Calhoun S."/>
            <person name="Haridas S."/>
            <person name="Kuo A."/>
            <person name="Mondo S."/>
            <person name="Pangilinan J."/>
            <person name="Riley R."/>
            <person name="LaButti K."/>
            <person name="Andreopoulos B."/>
            <person name="Lipzen A."/>
            <person name="Chen C."/>
            <person name="Yan M."/>
            <person name="Daum C."/>
            <person name="Ng V."/>
            <person name="Clum A."/>
            <person name="Steindorff A."/>
            <person name="Ohm R.A."/>
            <person name="Martin F."/>
            <person name="Silar P."/>
            <person name="Natvig D.O."/>
            <person name="Lalanne C."/>
            <person name="Gautier V."/>
            <person name="Ament-Velasquez S.L."/>
            <person name="Kruys A."/>
            <person name="Hutchinson M.I."/>
            <person name="Powell A.J."/>
            <person name="Barry K."/>
            <person name="Miller A.N."/>
            <person name="Grigoriev I.V."/>
            <person name="Debuchy R."/>
            <person name="Gladieux P."/>
            <person name="Hiltunen Thoren M."/>
            <person name="Johannesson H."/>
        </authorList>
    </citation>
    <scope>NUCLEOTIDE SEQUENCE</scope>
    <source>
        <strain evidence="18">CBS 731.68</strain>
    </source>
</reference>
<evidence type="ECO:0000259" key="17">
    <source>
        <dbReference type="Pfam" id="PF03443"/>
    </source>
</evidence>
<sequence length="247" mass="26614">MHATLSAALLSALATTVAGHGMVTSFKTDGMTNQGFILDYYYAKVNKQPVPDIAAWYAENLDSGFVAPNNYQHPDIICHKNASPGTLTATVSAGGTVTFNWPASWPHPHGPVLTYVAKCSGDCTKADKNSLQWVKIHESGIDYATQKWASQQLIDNKGVWTVPVPRSLAPGNYVFRHEIIALHGAGSLNGAQNYPQCFNIKITGSGTANPSGVVGTRLYKNTDPGIYFNPYTTIKNYTIPGPALWVG</sequence>
<evidence type="ECO:0000256" key="12">
    <source>
        <dbReference type="ARBA" id="ARBA00023326"/>
    </source>
</evidence>
<dbReference type="AlphaFoldDB" id="A0AAN6U0M8"/>
<dbReference type="EMBL" id="MU853229">
    <property type="protein sequence ID" value="KAK4123136.1"/>
    <property type="molecule type" value="Genomic_DNA"/>
</dbReference>
<proteinExistence type="inferred from homology"/>
<dbReference type="GO" id="GO:0030245">
    <property type="term" value="P:cellulose catabolic process"/>
    <property type="evidence" value="ECO:0007669"/>
    <property type="project" value="UniProtKB-KW"/>
</dbReference>
<name>A0AAN6U0M8_9PEZI</name>
<dbReference type="InterPro" id="IPR049892">
    <property type="entry name" value="AA9"/>
</dbReference>
<comment type="similarity">
    <text evidence="13">Belongs to the polysaccharide monooxygenase AA9 family.</text>
</comment>
<dbReference type="PANTHER" id="PTHR33353">
    <property type="entry name" value="PUTATIVE (AFU_ORTHOLOGUE AFUA_1G12560)-RELATED"/>
    <property type="match status" value="1"/>
</dbReference>